<dbReference type="PANTHER" id="PTHR43540:SF6">
    <property type="entry name" value="ISOCHORISMATASE-LIKE DOMAIN-CONTAINING PROTEIN"/>
    <property type="match status" value="1"/>
</dbReference>
<dbReference type="Pfam" id="PF00857">
    <property type="entry name" value="Isochorismatase"/>
    <property type="match status" value="1"/>
</dbReference>
<name>A0ABR6ZWS5_9BURK</name>
<dbReference type="InterPro" id="IPR036380">
    <property type="entry name" value="Isochorismatase-like_sf"/>
</dbReference>
<proteinExistence type="predicted"/>
<reference evidence="3 4" key="1">
    <citation type="submission" date="2020-08" db="EMBL/GenBank/DDBJ databases">
        <title>Novel species isolated from subtropical streams in China.</title>
        <authorList>
            <person name="Lu H."/>
        </authorList>
    </citation>
    <scope>NUCLEOTIDE SEQUENCE [LARGE SCALE GENOMIC DNA]</scope>
    <source>
        <strain evidence="3 4">CY18W</strain>
    </source>
</reference>
<feature type="domain" description="Isochorismatase-like" evidence="2">
    <location>
        <begin position="3"/>
        <end position="142"/>
    </location>
</feature>
<dbReference type="EMBL" id="JACOGF010000015">
    <property type="protein sequence ID" value="MBC3920321.1"/>
    <property type="molecule type" value="Genomic_DNA"/>
</dbReference>
<gene>
    <name evidence="3" type="ORF">H8L32_22850</name>
</gene>
<organism evidence="3 4">
    <name type="scientific">Undibacterium hunanense</name>
    <dbReference type="NCBI Taxonomy" id="2762292"/>
    <lineage>
        <taxon>Bacteria</taxon>
        <taxon>Pseudomonadati</taxon>
        <taxon>Pseudomonadota</taxon>
        <taxon>Betaproteobacteria</taxon>
        <taxon>Burkholderiales</taxon>
        <taxon>Oxalobacteraceae</taxon>
        <taxon>Undibacterium</taxon>
    </lineage>
</organism>
<dbReference type="Proteomes" id="UP000650424">
    <property type="component" value="Unassembled WGS sequence"/>
</dbReference>
<accession>A0ABR6ZWS5</accession>
<dbReference type="SUPFAM" id="SSF52499">
    <property type="entry name" value="Isochorismatase-like hydrolases"/>
    <property type="match status" value="1"/>
</dbReference>
<evidence type="ECO:0000256" key="1">
    <source>
        <dbReference type="ARBA" id="ARBA00022801"/>
    </source>
</evidence>
<protein>
    <submittedName>
        <fullName evidence="3">Isochorismatase family protein</fullName>
    </submittedName>
</protein>
<keyword evidence="1" id="KW-0378">Hydrolase</keyword>
<keyword evidence="4" id="KW-1185">Reference proteome</keyword>
<dbReference type="RefSeq" id="WP_186949760.1">
    <property type="nucleotide sequence ID" value="NZ_JACOGF010000015.1"/>
</dbReference>
<dbReference type="InterPro" id="IPR000868">
    <property type="entry name" value="Isochorismatase-like_dom"/>
</dbReference>
<evidence type="ECO:0000313" key="3">
    <source>
        <dbReference type="EMBL" id="MBC3920321.1"/>
    </source>
</evidence>
<sequence length="176" mass="19412">MNTLLIIDMQNAWVNGTTPRYDKEGVVARIQHATEVTRQHGGQIIYIRHANDDAMVGSDGWEVIPELPFTPGDVFVDKTACDSFADTGLLTHLKITGAHTLMVCGLATELCIDTTIRSAVSHGFDVIALSDAHTTGDRPHMKAEKVIEHHNWVWENLSTPANSRLMVRTVAEVFGH</sequence>
<dbReference type="PANTHER" id="PTHR43540">
    <property type="entry name" value="PEROXYUREIDOACRYLATE/UREIDOACRYLATE AMIDOHYDROLASE-RELATED"/>
    <property type="match status" value="1"/>
</dbReference>
<evidence type="ECO:0000259" key="2">
    <source>
        <dbReference type="Pfam" id="PF00857"/>
    </source>
</evidence>
<dbReference type="Gene3D" id="3.40.50.850">
    <property type="entry name" value="Isochorismatase-like"/>
    <property type="match status" value="1"/>
</dbReference>
<comment type="caution">
    <text evidence="3">The sequence shown here is derived from an EMBL/GenBank/DDBJ whole genome shotgun (WGS) entry which is preliminary data.</text>
</comment>
<evidence type="ECO:0000313" key="4">
    <source>
        <dbReference type="Proteomes" id="UP000650424"/>
    </source>
</evidence>
<dbReference type="InterPro" id="IPR050272">
    <property type="entry name" value="Isochorismatase-like_hydrls"/>
</dbReference>